<dbReference type="AlphaFoldDB" id="A0AAV6H220"/>
<dbReference type="EMBL" id="JADWDJ010000006">
    <property type="protein sequence ID" value="KAG5280017.1"/>
    <property type="molecule type" value="Genomic_DNA"/>
</dbReference>
<protein>
    <submittedName>
        <fullName evidence="2">Uncharacterized protein</fullName>
    </submittedName>
</protein>
<feature type="compositionally biased region" description="Low complexity" evidence="1">
    <location>
        <begin position="298"/>
        <end position="317"/>
    </location>
</feature>
<reference evidence="2" key="1">
    <citation type="submission" date="2020-10" db="EMBL/GenBank/DDBJ databases">
        <title>Chromosome-scale genome assembly of the Allis shad, Alosa alosa.</title>
        <authorList>
            <person name="Margot Z."/>
            <person name="Christophe K."/>
            <person name="Cabau C."/>
            <person name="Louis A."/>
            <person name="Berthelot C."/>
            <person name="Parey E."/>
            <person name="Roest Crollius H."/>
            <person name="Montfort J."/>
            <person name="Robinson-Rechavi M."/>
            <person name="Bucao C."/>
            <person name="Bouchez O."/>
            <person name="Gislard M."/>
            <person name="Lluch J."/>
            <person name="Milhes M."/>
            <person name="Lampietro C."/>
            <person name="Lopez Roques C."/>
            <person name="Donnadieu C."/>
            <person name="Braasch I."/>
            <person name="Desvignes T."/>
            <person name="Postlethwait J."/>
            <person name="Bobe J."/>
            <person name="Guiguen Y."/>
        </authorList>
    </citation>
    <scope>NUCLEOTIDE SEQUENCE</scope>
    <source>
        <strain evidence="2">M-15738</strain>
        <tissue evidence="2">Blood</tissue>
    </source>
</reference>
<feature type="compositionally biased region" description="Low complexity" evidence="1">
    <location>
        <begin position="116"/>
        <end position="131"/>
    </location>
</feature>
<evidence type="ECO:0000256" key="1">
    <source>
        <dbReference type="SAM" id="MobiDB-lite"/>
    </source>
</evidence>
<name>A0AAV6H220_9TELE</name>
<accession>A0AAV6H220</accession>
<dbReference type="Proteomes" id="UP000823561">
    <property type="component" value="Chromosome 6"/>
</dbReference>
<gene>
    <name evidence="2" type="ORF">AALO_G00084020</name>
</gene>
<feature type="region of interest" description="Disordered" evidence="1">
    <location>
        <begin position="632"/>
        <end position="661"/>
    </location>
</feature>
<feature type="region of interest" description="Disordered" evidence="1">
    <location>
        <begin position="298"/>
        <end position="328"/>
    </location>
</feature>
<keyword evidence="3" id="KW-1185">Reference proteome</keyword>
<feature type="compositionally biased region" description="Low complexity" evidence="1">
    <location>
        <begin position="141"/>
        <end position="156"/>
    </location>
</feature>
<proteinExistence type="predicted"/>
<sequence length="726" mass="78111">MEGDPSQCEPGSSGLSDGSSSGSAQGSPQEKTDLYALQEYILNLTEEDWMVFSSMLHTPMTRMQFTELCMAVMKIVSLSSITVILPAYVCVAKDVEALASRSSTPTTFSVMTSTERSPSSAPYRSSRATSPNSLVTDLTNESSASSSSPEVAGGPVSELVRRMKGALATLRKSVYGSACTEATTVAQHGDTSHDLTCITTILEQLVSSGSIHQIARNLVSQVQGVLHDSSPTSIPVAAGKSVSDSVLYATVKRSPKRTLSASRLVYTYAEEAIKNLLQPYFLPLVTWKAGEDMASSKMSSSSYASSRPRSSLDPSRPNTATWDRDTTSPSRAFSEVADLFTRVMTFQVMDMVDSELKRHAQVRLSSPDKEKSVTEGEVPHLVDAVPGHYGGLFSGLIKRFLSELCYSESAPSNAEDNVRGTPSSPRSQSTRSGTASCESKSASQKLKNVLGLFTRLMVSQVMDIVQVESTVELEQPHSSASRPSSSKFSDQLTSLHSDAITDGDITACSSPVASVVGSGSSDNGCLVTVLMLRLLAKLRDQPTASADVMDSSRELIEKILSEFSSHSGSLNFYTYPGNVKIQAMYQTMDKFLLKEFGPEAVLQRAVETQDVSFDNILLTALRRELLPQGDAKATSVPSAAPSFEPVPGAANGQTAREKPKRRLNIKMPKLGSKKVSPTKVFSDFTGVSVETPAHHTPSVFSSGQRTCKRSFFSRMFTCCIQGSSEP</sequence>
<feature type="compositionally biased region" description="Low complexity" evidence="1">
    <location>
        <begin position="11"/>
        <end position="27"/>
    </location>
</feature>
<feature type="compositionally biased region" description="Low complexity" evidence="1">
    <location>
        <begin position="419"/>
        <end position="434"/>
    </location>
</feature>
<feature type="region of interest" description="Disordered" evidence="1">
    <location>
        <begin position="411"/>
        <end position="440"/>
    </location>
</feature>
<evidence type="ECO:0000313" key="3">
    <source>
        <dbReference type="Proteomes" id="UP000823561"/>
    </source>
</evidence>
<feature type="region of interest" description="Disordered" evidence="1">
    <location>
        <begin position="103"/>
        <end position="156"/>
    </location>
</feature>
<feature type="compositionally biased region" description="Polar residues" evidence="1">
    <location>
        <begin position="103"/>
        <end position="115"/>
    </location>
</feature>
<evidence type="ECO:0000313" key="2">
    <source>
        <dbReference type="EMBL" id="KAG5280017.1"/>
    </source>
</evidence>
<organism evidence="2 3">
    <name type="scientific">Alosa alosa</name>
    <name type="common">allis shad</name>
    <dbReference type="NCBI Taxonomy" id="278164"/>
    <lineage>
        <taxon>Eukaryota</taxon>
        <taxon>Metazoa</taxon>
        <taxon>Chordata</taxon>
        <taxon>Craniata</taxon>
        <taxon>Vertebrata</taxon>
        <taxon>Euteleostomi</taxon>
        <taxon>Actinopterygii</taxon>
        <taxon>Neopterygii</taxon>
        <taxon>Teleostei</taxon>
        <taxon>Clupei</taxon>
        <taxon>Clupeiformes</taxon>
        <taxon>Clupeoidei</taxon>
        <taxon>Clupeidae</taxon>
        <taxon>Alosa</taxon>
    </lineage>
</organism>
<comment type="caution">
    <text evidence="2">The sequence shown here is derived from an EMBL/GenBank/DDBJ whole genome shotgun (WGS) entry which is preliminary data.</text>
</comment>
<feature type="region of interest" description="Disordered" evidence="1">
    <location>
        <begin position="1"/>
        <end position="29"/>
    </location>
</feature>